<feature type="domain" description="Metallo-beta-lactamase" evidence="1">
    <location>
        <begin position="18"/>
        <end position="204"/>
    </location>
</feature>
<gene>
    <name evidence="2" type="ORF">ACFFUQ_18625</name>
</gene>
<sequence>MKKIAEDVYQISLFPRNAINCYLIGDVLIDAGIKSSASIILNALKDKIVTKHVLTHAHADHQGSSKIICETLKIPLWCNALEKASAENGNVTFDYPNPTHLISRFQQKFWAGKGHPVSHTIKEGDQIAGFSVVETPGHSKGHLSFFRKKDSLLIVGDVMTNMNLMTTIVGLNEPPNLFTSDKELNRKSILKLASLEPKILCFGHGPILINNGEFEKFVNKIILK</sequence>
<evidence type="ECO:0000259" key="1">
    <source>
        <dbReference type="SMART" id="SM00849"/>
    </source>
</evidence>
<dbReference type="Pfam" id="PF00753">
    <property type="entry name" value="Lactamase_B"/>
    <property type="match status" value="1"/>
</dbReference>
<evidence type="ECO:0000313" key="3">
    <source>
        <dbReference type="Proteomes" id="UP001589589"/>
    </source>
</evidence>
<protein>
    <submittedName>
        <fullName evidence="2">MBL fold metallo-hydrolase</fullName>
    </submittedName>
</protein>
<accession>A0ABV5FR52</accession>
<proteinExistence type="predicted"/>
<keyword evidence="3" id="KW-1185">Reference proteome</keyword>
<dbReference type="CDD" id="cd07721">
    <property type="entry name" value="yflN-like_MBL-fold"/>
    <property type="match status" value="1"/>
</dbReference>
<dbReference type="InterPro" id="IPR036866">
    <property type="entry name" value="RibonucZ/Hydroxyglut_hydro"/>
</dbReference>
<dbReference type="InterPro" id="IPR001279">
    <property type="entry name" value="Metallo-B-lactamas"/>
</dbReference>
<evidence type="ECO:0000313" key="2">
    <source>
        <dbReference type="EMBL" id="MFB9066037.1"/>
    </source>
</evidence>
<organism evidence="2 3">
    <name type="scientific">Flavobacterium branchiarum</name>
    <dbReference type="NCBI Taxonomy" id="1114870"/>
    <lineage>
        <taxon>Bacteria</taxon>
        <taxon>Pseudomonadati</taxon>
        <taxon>Bacteroidota</taxon>
        <taxon>Flavobacteriia</taxon>
        <taxon>Flavobacteriales</taxon>
        <taxon>Flavobacteriaceae</taxon>
        <taxon>Flavobacterium</taxon>
    </lineage>
</organism>
<reference evidence="2 3" key="1">
    <citation type="submission" date="2024-09" db="EMBL/GenBank/DDBJ databases">
        <authorList>
            <person name="Sun Q."/>
            <person name="Mori K."/>
        </authorList>
    </citation>
    <scope>NUCLEOTIDE SEQUENCE [LARGE SCALE GENOMIC DNA]</scope>
    <source>
        <strain evidence="2 3">CECT 7908</strain>
    </source>
</reference>
<dbReference type="PANTHER" id="PTHR42951:SF17">
    <property type="entry name" value="METALLO-BETA-LACTAMASE DOMAIN-CONTAINING PROTEIN"/>
    <property type="match status" value="1"/>
</dbReference>
<dbReference type="InterPro" id="IPR050855">
    <property type="entry name" value="NDM-1-like"/>
</dbReference>
<dbReference type="EMBL" id="JBHMEX010000058">
    <property type="protein sequence ID" value="MFB9066037.1"/>
    <property type="molecule type" value="Genomic_DNA"/>
</dbReference>
<dbReference type="RefSeq" id="WP_290259630.1">
    <property type="nucleotide sequence ID" value="NZ_JAUFQQ010000002.1"/>
</dbReference>
<name>A0ABV5FR52_9FLAO</name>
<dbReference type="Gene3D" id="3.60.15.10">
    <property type="entry name" value="Ribonuclease Z/Hydroxyacylglutathione hydrolase-like"/>
    <property type="match status" value="1"/>
</dbReference>
<dbReference type="SMART" id="SM00849">
    <property type="entry name" value="Lactamase_B"/>
    <property type="match status" value="1"/>
</dbReference>
<dbReference type="PANTHER" id="PTHR42951">
    <property type="entry name" value="METALLO-BETA-LACTAMASE DOMAIN-CONTAINING"/>
    <property type="match status" value="1"/>
</dbReference>
<dbReference type="Proteomes" id="UP001589589">
    <property type="component" value="Unassembled WGS sequence"/>
</dbReference>
<comment type="caution">
    <text evidence="2">The sequence shown here is derived from an EMBL/GenBank/DDBJ whole genome shotgun (WGS) entry which is preliminary data.</text>
</comment>
<dbReference type="SUPFAM" id="SSF56281">
    <property type="entry name" value="Metallo-hydrolase/oxidoreductase"/>
    <property type="match status" value="1"/>
</dbReference>